<name>A0A067MVY5_BOTB1</name>
<dbReference type="InParanoid" id="A0A067MVY5"/>
<gene>
    <name evidence="2" type="ORF">BOTBODRAFT_266663</name>
</gene>
<feature type="region of interest" description="Disordered" evidence="1">
    <location>
        <begin position="138"/>
        <end position="165"/>
    </location>
</feature>
<proteinExistence type="predicted"/>
<evidence type="ECO:0000313" key="3">
    <source>
        <dbReference type="Proteomes" id="UP000027195"/>
    </source>
</evidence>
<keyword evidence="3" id="KW-1185">Reference proteome</keyword>
<dbReference type="EMBL" id="KL198029">
    <property type="protein sequence ID" value="KDQ16057.1"/>
    <property type="molecule type" value="Genomic_DNA"/>
</dbReference>
<sequence length="194" mass="22903">MKDQSLASFSMQYVPGCSRKHGQRLCSRFIHQHSFRRGFSIKLRAEADRRCRNARINARHLWCSHPRAFECCSARPVSVQAGWERAYVQVTKGRWCAGHIASWGRNDQYRHCPSERGRWIWRQLGISQVTLLPRYRSKDTPINRHPPLGPHLHFSYTRRPPTRRSHQLEHAMPRYVPSGQERLRACVRRAERDP</sequence>
<evidence type="ECO:0000313" key="2">
    <source>
        <dbReference type="EMBL" id="KDQ16057.1"/>
    </source>
</evidence>
<organism evidence="2 3">
    <name type="scientific">Botryobasidium botryosum (strain FD-172 SS1)</name>
    <dbReference type="NCBI Taxonomy" id="930990"/>
    <lineage>
        <taxon>Eukaryota</taxon>
        <taxon>Fungi</taxon>
        <taxon>Dikarya</taxon>
        <taxon>Basidiomycota</taxon>
        <taxon>Agaricomycotina</taxon>
        <taxon>Agaricomycetes</taxon>
        <taxon>Cantharellales</taxon>
        <taxon>Botryobasidiaceae</taxon>
        <taxon>Botryobasidium</taxon>
    </lineage>
</organism>
<dbReference type="AlphaFoldDB" id="A0A067MVY5"/>
<accession>A0A067MVY5</accession>
<dbReference type="HOGENOM" id="CLU_1402209_0_0_1"/>
<protein>
    <submittedName>
        <fullName evidence="2">Uncharacterized protein</fullName>
    </submittedName>
</protein>
<reference evidence="3" key="1">
    <citation type="journal article" date="2014" name="Proc. Natl. Acad. Sci. U.S.A.">
        <title>Extensive sampling of basidiomycete genomes demonstrates inadequacy of the white-rot/brown-rot paradigm for wood decay fungi.</title>
        <authorList>
            <person name="Riley R."/>
            <person name="Salamov A.A."/>
            <person name="Brown D.W."/>
            <person name="Nagy L.G."/>
            <person name="Floudas D."/>
            <person name="Held B.W."/>
            <person name="Levasseur A."/>
            <person name="Lombard V."/>
            <person name="Morin E."/>
            <person name="Otillar R."/>
            <person name="Lindquist E.A."/>
            <person name="Sun H."/>
            <person name="LaButti K.M."/>
            <person name="Schmutz J."/>
            <person name="Jabbour D."/>
            <person name="Luo H."/>
            <person name="Baker S.E."/>
            <person name="Pisabarro A.G."/>
            <person name="Walton J.D."/>
            <person name="Blanchette R.A."/>
            <person name="Henrissat B."/>
            <person name="Martin F."/>
            <person name="Cullen D."/>
            <person name="Hibbett D.S."/>
            <person name="Grigoriev I.V."/>
        </authorList>
    </citation>
    <scope>NUCLEOTIDE SEQUENCE [LARGE SCALE GENOMIC DNA]</scope>
    <source>
        <strain evidence="3">FD-172 SS1</strain>
    </source>
</reference>
<dbReference type="Proteomes" id="UP000027195">
    <property type="component" value="Unassembled WGS sequence"/>
</dbReference>
<evidence type="ECO:0000256" key="1">
    <source>
        <dbReference type="SAM" id="MobiDB-lite"/>
    </source>
</evidence>